<reference evidence="2" key="1">
    <citation type="submission" date="2022-01" db="EMBL/GenBank/DDBJ databases">
        <title>Genome-Based Taxonomic Classification of the Phylum Actinobacteria.</title>
        <authorList>
            <person name="Gao Y."/>
        </authorList>
    </citation>
    <scope>NUCLEOTIDE SEQUENCE</scope>
    <source>
        <strain evidence="2">KLBMP 8922</strain>
    </source>
</reference>
<organism evidence="2 3">
    <name type="scientific">Yinghuangia soli</name>
    <dbReference type="NCBI Taxonomy" id="2908204"/>
    <lineage>
        <taxon>Bacteria</taxon>
        <taxon>Bacillati</taxon>
        <taxon>Actinomycetota</taxon>
        <taxon>Actinomycetes</taxon>
        <taxon>Kitasatosporales</taxon>
        <taxon>Streptomycetaceae</taxon>
        <taxon>Yinghuangia</taxon>
    </lineage>
</organism>
<evidence type="ECO:0008006" key="4">
    <source>
        <dbReference type="Google" id="ProtNLM"/>
    </source>
</evidence>
<accession>A0AA41Q7B2</accession>
<protein>
    <recommendedName>
        <fullName evidence="4">DUF3558 domain-containing protein</fullName>
    </recommendedName>
</protein>
<dbReference type="Proteomes" id="UP001165378">
    <property type="component" value="Unassembled WGS sequence"/>
</dbReference>
<sequence>MGNTMGNWSRAATATVTCGLVGALMLGVSGCSSSGTKAKKAPQNLCAALPAPELAQLKLGKDTLPSSQTASYSSSAECEIVAVQGDTSADSGTLDVEWSSHGDRKKSSRAERSAKTRFESGRNAANRICNGAAPVIDKFGSAAVVCVKPGVGSGRTEARLAVRDGRQVVTIAYYGPEKDPARIQAALRRVAETSLAAKG</sequence>
<dbReference type="RefSeq" id="WP_235056315.1">
    <property type="nucleotide sequence ID" value="NZ_JAKFHA010000025.1"/>
</dbReference>
<evidence type="ECO:0000313" key="3">
    <source>
        <dbReference type="Proteomes" id="UP001165378"/>
    </source>
</evidence>
<evidence type="ECO:0000313" key="2">
    <source>
        <dbReference type="EMBL" id="MCF2531669.1"/>
    </source>
</evidence>
<dbReference type="AlphaFoldDB" id="A0AA41Q7B2"/>
<keyword evidence="3" id="KW-1185">Reference proteome</keyword>
<proteinExistence type="predicted"/>
<feature type="compositionally biased region" description="Basic and acidic residues" evidence="1">
    <location>
        <begin position="108"/>
        <end position="117"/>
    </location>
</feature>
<gene>
    <name evidence="2" type="ORF">LZ495_31240</name>
</gene>
<name>A0AA41Q7B2_9ACTN</name>
<comment type="caution">
    <text evidence="2">The sequence shown here is derived from an EMBL/GenBank/DDBJ whole genome shotgun (WGS) entry which is preliminary data.</text>
</comment>
<evidence type="ECO:0000256" key="1">
    <source>
        <dbReference type="SAM" id="MobiDB-lite"/>
    </source>
</evidence>
<feature type="region of interest" description="Disordered" evidence="1">
    <location>
        <begin position="89"/>
        <end position="117"/>
    </location>
</feature>
<dbReference type="EMBL" id="JAKFHA010000025">
    <property type="protein sequence ID" value="MCF2531669.1"/>
    <property type="molecule type" value="Genomic_DNA"/>
</dbReference>